<evidence type="ECO:0000313" key="2">
    <source>
        <dbReference type="Proteomes" id="UP000324091"/>
    </source>
</evidence>
<organism evidence="1 2">
    <name type="scientific">Takifugu flavidus</name>
    <name type="common">sansaifugu</name>
    <dbReference type="NCBI Taxonomy" id="433684"/>
    <lineage>
        <taxon>Eukaryota</taxon>
        <taxon>Metazoa</taxon>
        <taxon>Chordata</taxon>
        <taxon>Craniata</taxon>
        <taxon>Vertebrata</taxon>
        <taxon>Euteleostomi</taxon>
        <taxon>Actinopterygii</taxon>
        <taxon>Neopterygii</taxon>
        <taxon>Teleostei</taxon>
        <taxon>Neoteleostei</taxon>
        <taxon>Acanthomorphata</taxon>
        <taxon>Eupercaria</taxon>
        <taxon>Tetraodontiformes</taxon>
        <taxon>Tetradontoidea</taxon>
        <taxon>Tetraodontidae</taxon>
        <taxon>Takifugu</taxon>
    </lineage>
</organism>
<sequence length="63" mass="6402">MAANADLTGLSRKHGVKVGAVSLLSVEEVALAVGREIGHSSVKSAARMNTVGGLFVQKITVGL</sequence>
<accession>A0A5C6MWH0</accession>
<dbReference type="EMBL" id="RHFK02000019">
    <property type="protein sequence ID" value="TWW59139.1"/>
    <property type="molecule type" value="Genomic_DNA"/>
</dbReference>
<reference evidence="1 2" key="1">
    <citation type="submission" date="2019-04" db="EMBL/GenBank/DDBJ databases">
        <title>Chromosome genome assembly for Takifugu flavidus.</title>
        <authorList>
            <person name="Xiao S."/>
        </authorList>
    </citation>
    <scope>NUCLEOTIDE SEQUENCE [LARGE SCALE GENOMIC DNA]</scope>
    <source>
        <strain evidence="1">HTHZ2018</strain>
        <tissue evidence="1">Muscle</tissue>
    </source>
</reference>
<gene>
    <name evidence="1" type="ORF">D4764_06G0006690</name>
</gene>
<keyword evidence="2" id="KW-1185">Reference proteome</keyword>
<dbReference type="Proteomes" id="UP000324091">
    <property type="component" value="Chromosome 6"/>
</dbReference>
<evidence type="ECO:0000313" key="1">
    <source>
        <dbReference type="EMBL" id="TWW59139.1"/>
    </source>
</evidence>
<proteinExistence type="predicted"/>
<dbReference type="AlphaFoldDB" id="A0A5C6MWH0"/>
<protein>
    <submittedName>
        <fullName evidence="1">Uncharacterized protein</fullName>
    </submittedName>
</protein>
<name>A0A5C6MWH0_9TELE</name>
<comment type="caution">
    <text evidence="1">The sequence shown here is derived from an EMBL/GenBank/DDBJ whole genome shotgun (WGS) entry which is preliminary data.</text>
</comment>